<dbReference type="EMBL" id="JH598146">
    <property type="status" value="NOT_ANNOTATED_CDS"/>
    <property type="molecule type" value="Genomic_DNA"/>
</dbReference>
<organism evidence="1 2">
    <name type="scientific">Hyaloperonospora arabidopsidis (strain Emoy2)</name>
    <name type="common">Downy mildew agent</name>
    <name type="synonym">Peronospora arabidopsidis</name>
    <dbReference type="NCBI Taxonomy" id="559515"/>
    <lineage>
        <taxon>Eukaryota</taxon>
        <taxon>Sar</taxon>
        <taxon>Stramenopiles</taxon>
        <taxon>Oomycota</taxon>
        <taxon>Peronosporomycetes</taxon>
        <taxon>Peronosporales</taxon>
        <taxon>Peronosporaceae</taxon>
        <taxon>Hyaloperonospora</taxon>
    </lineage>
</organism>
<dbReference type="InParanoid" id="M4BD71"/>
<name>M4BD71_HYAAE</name>
<protein>
    <submittedName>
        <fullName evidence="1">Uncharacterized protein</fullName>
    </submittedName>
</protein>
<keyword evidence="2" id="KW-1185">Reference proteome</keyword>
<dbReference type="HOGENOM" id="CLU_1535416_0_0_1"/>
<evidence type="ECO:0000313" key="1">
    <source>
        <dbReference type="EnsemblProtists" id="HpaP804238"/>
    </source>
</evidence>
<dbReference type="AlphaFoldDB" id="M4BD71"/>
<reference evidence="1" key="2">
    <citation type="submission" date="2015-06" db="UniProtKB">
        <authorList>
            <consortium name="EnsemblProtists"/>
        </authorList>
    </citation>
    <scope>IDENTIFICATION</scope>
    <source>
        <strain evidence="1">Emoy2</strain>
    </source>
</reference>
<sequence>MLYACTCRLWCFVFINFVRPGRWRAKRKSAGRFQERVHVESSSRGCSRPAAWGLAPDVLSCCSRIISRQRGNLGFQASLEQAFERVLLRFRNKLQDVKAGCGTLSMKKLLIHNHDADQLIPEVEQFLDLTREVLNSFPQVLLQKCPNGELTLYWVCLDLATRLIKADHQVKHLCF</sequence>
<accession>M4BD71</accession>
<dbReference type="Proteomes" id="UP000011713">
    <property type="component" value="Unassembled WGS sequence"/>
</dbReference>
<dbReference type="VEuPathDB" id="FungiDB:HpaG804238"/>
<evidence type="ECO:0000313" key="2">
    <source>
        <dbReference type="Proteomes" id="UP000011713"/>
    </source>
</evidence>
<reference evidence="2" key="1">
    <citation type="journal article" date="2010" name="Science">
        <title>Signatures of adaptation to obligate biotrophy in the Hyaloperonospora arabidopsidis genome.</title>
        <authorList>
            <person name="Baxter L."/>
            <person name="Tripathy S."/>
            <person name="Ishaque N."/>
            <person name="Boot N."/>
            <person name="Cabral A."/>
            <person name="Kemen E."/>
            <person name="Thines M."/>
            <person name="Ah-Fong A."/>
            <person name="Anderson R."/>
            <person name="Badejoko W."/>
            <person name="Bittner-Eddy P."/>
            <person name="Boore J.L."/>
            <person name="Chibucos M.C."/>
            <person name="Coates M."/>
            <person name="Dehal P."/>
            <person name="Delehaunty K."/>
            <person name="Dong S."/>
            <person name="Downton P."/>
            <person name="Dumas B."/>
            <person name="Fabro G."/>
            <person name="Fronick C."/>
            <person name="Fuerstenberg S.I."/>
            <person name="Fulton L."/>
            <person name="Gaulin E."/>
            <person name="Govers F."/>
            <person name="Hughes L."/>
            <person name="Humphray S."/>
            <person name="Jiang R.H."/>
            <person name="Judelson H."/>
            <person name="Kamoun S."/>
            <person name="Kyung K."/>
            <person name="Meijer H."/>
            <person name="Minx P."/>
            <person name="Morris P."/>
            <person name="Nelson J."/>
            <person name="Phuntumart V."/>
            <person name="Qutob D."/>
            <person name="Rehmany A."/>
            <person name="Rougon-Cardoso A."/>
            <person name="Ryden P."/>
            <person name="Torto-Alalibo T."/>
            <person name="Studholme D."/>
            <person name="Wang Y."/>
            <person name="Win J."/>
            <person name="Wood J."/>
            <person name="Clifton S.W."/>
            <person name="Rogers J."/>
            <person name="Van den Ackerveken G."/>
            <person name="Jones J.D."/>
            <person name="McDowell J.M."/>
            <person name="Beynon J."/>
            <person name="Tyler B.M."/>
        </authorList>
    </citation>
    <scope>NUCLEOTIDE SEQUENCE [LARGE SCALE GENOMIC DNA]</scope>
    <source>
        <strain evidence="2">Emoy2</strain>
    </source>
</reference>
<dbReference type="EnsemblProtists" id="HpaT804238">
    <property type="protein sequence ID" value="HpaP804238"/>
    <property type="gene ID" value="HpaG804238"/>
</dbReference>
<dbReference type="eggNOG" id="ENOG502QUZW">
    <property type="taxonomic scope" value="Eukaryota"/>
</dbReference>
<proteinExistence type="predicted"/>